<evidence type="ECO:0000313" key="1">
    <source>
        <dbReference type="EMBL" id="RQH39025.1"/>
    </source>
</evidence>
<dbReference type="AlphaFoldDB" id="A0A3N6PJ27"/>
<accession>A0A3N6PJ27</accession>
<dbReference type="EMBL" id="RCBY01000096">
    <property type="protein sequence ID" value="RQH39025.1"/>
    <property type="molecule type" value="Genomic_DNA"/>
</dbReference>
<proteinExistence type="predicted"/>
<keyword evidence="2" id="KW-1185">Reference proteome</keyword>
<comment type="caution">
    <text evidence="1">The sequence shown here is derived from an EMBL/GenBank/DDBJ whole genome shotgun (WGS) entry which is preliminary data.</text>
</comment>
<gene>
    <name evidence="1" type="ORF">D5R40_17165</name>
</gene>
<protein>
    <submittedName>
        <fullName evidence="1">Uncharacterized protein</fullName>
    </submittedName>
</protein>
<dbReference type="Proteomes" id="UP000269154">
    <property type="component" value="Unassembled WGS sequence"/>
</dbReference>
<sequence>MPKQAKGKRPVYLDNTDNDKLLAIIMALAGEVSVLRERLDTIEKLLVAKSIIFSEDIENYQPDAQVNEEREQWRTDYITRILRVIDNLK</sequence>
<reference evidence="1 2" key="1">
    <citation type="journal article" date="2018" name="ACS Chem. Biol.">
        <title>Ketoreductase domain dysfunction expands chemodiversity: malyngamide biosynthesis in the cyanobacterium Okeania hirsuta.</title>
        <authorList>
            <person name="Moss N.A."/>
            <person name="Leao T."/>
            <person name="Rankin M."/>
            <person name="McCullough T.M."/>
            <person name="Qu P."/>
            <person name="Korobeynikov A."/>
            <person name="Smith J.L."/>
            <person name="Gerwick L."/>
            <person name="Gerwick W.H."/>
        </authorList>
    </citation>
    <scope>NUCLEOTIDE SEQUENCE [LARGE SCALE GENOMIC DNA]</scope>
    <source>
        <strain evidence="1 2">PAB10Feb10-1</strain>
    </source>
</reference>
<evidence type="ECO:0000313" key="2">
    <source>
        <dbReference type="Proteomes" id="UP000269154"/>
    </source>
</evidence>
<dbReference type="OrthoDB" id="467106at2"/>
<name>A0A3N6PJ27_9CYAN</name>
<organism evidence="1 2">
    <name type="scientific">Okeania hirsuta</name>
    <dbReference type="NCBI Taxonomy" id="1458930"/>
    <lineage>
        <taxon>Bacteria</taxon>
        <taxon>Bacillati</taxon>
        <taxon>Cyanobacteriota</taxon>
        <taxon>Cyanophyceae</taxon>
        <taxon>Oscillatoriophycideae</taxon>
        <taxon>Oscillatoriales</taxon>
        <taxon>Microcoleaceae</taxon>
        <taxon>Okeania</taxon>
    </lineage>
</organism>